<evidence type="ECO:0000256" key="4">
    <source>
        <dbReference type="ARBA" id="ARBA00013346"/>
    </source>
</evidence>
<evidence type="ECO:0000313" key="12">
    <source>
        <dbReference type="EMBL" id="WQQ27111.1"/>
    </source>
</evidence>
<keyword evidence="6" id="KW-0489">Methyltransferase</keyword>
<dbReference type="Proteomes" id="UP001327225">
    <property type="component" value="Chromosome"/>
</dbReference>
<evidence type="ECO:0000256" key="2">
    <source>
        <dbReference type="ARBA" id="ARBA00005369"/>
    </source>
</evidence>
<evidence type="ECO:0000256" key="11">
    <source>
        <dbReference type="ARBA" id="ARBA00031350"/>
    </source>
</evidence>
<evidence type="ECO:0000256" key="10">
    <source>
        <dbReference type="ARBA" id="ARBA00031323"/>
    </source>
</evidence>
<evidence type="ECO:0000256" key="3">
    <source>
        <dbReference type="ARBA" id="ARBA00011890"/>
    </source>
</evidence>
<dbReference type="PANTHER" id="PTHR11579">
    <property type="entry name" value="PROTEIN-L-ISOASPARTATE O-METHYLTRANSFERASE"/>
    <property type="match status" value="1"/>
</dbReference>
<keyword evidence="5" id="KW-0963">Cytoplasm</keyword>
<evidence type="ECO:0000256" key="6">
    <source>
        <dbReference type="ARBA" id="ARBA00022603"/>
    </source>
</evidence>
<name>A0ABZ0ZT66_9ACTN</name>
<keyword evidence="13" id="KW-1185">Reference proteome</keyword>
<evidence type="ECO:0000256" key="1">
    <source>
        <dbReference type="ARBA" id="ARBA00004496"/>
    </source>
</evidence>
<evidence type="ECO:0000256" key="9">
    <source>
        <dbReference type="ARBA" id="ARBA00030757"/>
    </source>
</evidence>
<dbReference type="InterPro" id="IPR029063">
    <property type="entry name" value="SAM-dependent_MTases_sf"/>
</dbReference>
<dbReference type="RefSeq" id="WP_322457712.1">
    <property type="nucleotide sequence ID" value="NZ_CP141059.1"/>
</dbReference>
<dbReference type="InterPro" id="IPR000682">
    <property type="entry name" value="PCMT"/>
</dbReference>
<keyword evidence="7" id="KW-0808">Transferase</keyword>
<organism evidence="12 13">
    <name type="scientific">Nocardioides bizhenqiangii</name>
    <dbReference type="NCBI Taxonomy" id="3095076"/>
    <lineage>
        <taxon>Bacteria</taxon>
        <taxon>Bacillati</taxon>
        <taxon>Actinomycetota</taxon>
        <taxon>Actinomycetes</taxon>
        <taxon>Propionibacteriales</taxon>
        <taxon>Nocardioidaceae</taxon>
        <taxon>Nocardioides</taxon>
    </lineage>
</organism>
<accession>A0ABZ0ZT66</accession>
<dbReference type="PANTHER" id="PTHR11579:SF0">
    <property type="entry name" value="PROTEIN-L-ISOASPARTATE(D-ASPARTATE) O-METHYLTRANSFERASE"/>
    <property type="match status" value="1"/>
</dbReference>
<dbReference type="Pfam" id="PF01135">
    <property type="entry name" value="PCMT"/>
    <property type="match status" value="1"/>
</dbReference>
<keyword evidence="8" id="KW-0949">S-adenosyl-L-methionine</keyword>
<dbReference type="Gene3D" id="3.40.50.150">
    <property type="entry name" value="Vaccinia Virus protein VP39"/>
    <property type="match status" value="1"/>
</dbReference>
<evidence type="ECO:0000256" key="8">
    <source>
        <dbReference type="ARBA" id="ARBA00022691"/>
    </source>
</evidence>
<dbReference type="EMBL" id="CP141059">
    <property type="protein sequence ID" value="WQQ27111.1"/>
    <property type="molecule type" value="Genomic_DNA"/>
</dbReference>
<evidence type="ECO:0000256" key="5">
    <source>
        <dbReference type="ARBA" id="ARBA00022490"/>
    </source>
</evidence>
<dbReference type="CDD" id="cd02440">
    <property type="entry name" value="AdoMet_MTases"/>
    <property type="match status" value="1"/>
</dbReference>
<sequence>MDEAFAAVPRRDFLPAWQHPFAGIDHALDIGYGVTNSQPTTVRNMLDLLDPQPGDRVLDVGSGSGWTTALLAHLVGPTGSVVGVERIPELVASSRTALARIVPDESVVDRPDSRQERQGLSPFAPISVFQAEPGVLGWPAEAPYDRVLVSAAAHAVPPALLEQLAVGGVLVVPVEGVMTRVVLSPEGPVVERHGRYLFVPLIED</sequence>
<gene>
    <name evidence="12" type="ORF">SHK19_02530</name>
</gene>
<comment type="similarity">
    <text evidence="2">Belongs to the methyltransferase superfamily. L-isoaspartyl/D-aspartyl protein methyltransferase family.</text>
</comment>
<evidence type="ECO:0000256" key="7">
    <source>
        <dbReference type="ARBA" id="ARBA00022679"/>
    </source>
</evidence>
<proteinExistence type="inferred from homology"/>
<dbReference type="EC" id="2.1.1.77" evidence="3"/>
<evidence type="ECO:0000313" key="13">
    <source>
        <dbReference type="Proteomes" id="UP001327225"/>
    </source>
</evidence>
<dbReference type="SUPFAM" id="SSF53335">
    <property type="entry name" value="S-adenosyl-L-methionine-dependent methyltransferases"/>
    <property type="match status" value="1"/>
</dbReference>
<comment type="subcellular location">
    <subcellularLocation>
        <location evidence="1">Cytoplasm</location>
    </subcellularLocation>
</comment>
<protein>
    <recommendedName>
        <fullName evidence="4">Protein-L-isoaspartate O-methyltransferase</fullName>
        <ecNumber evidence="3">2.1.1.77</ecNumber>
    </recommendedName>
    <alternativeName>
        <fullName evidence="11">L-isoaspartyl protein carboxyl methyltransferase</fullName>
    </alternativeName>
    <alternativeName>
        <fullName evidence="9">Protein L-isoaspartyl methyltransferase</fullName>
    </alternativeName>
    <alternativeName>
        <fullName evidence="10">Protein-beta-aspartate methyltransferase</fullName>
    </alternativeName>
</protein>
<reference evidence="13" key="1">
    <citation type="submission" date="2023-12" db="EMBL/GenBank/DDBJ databases">
        <title>Novel species in genus Nocardioides.</title>
        <authorList>
            <person name="Zhou H."/>
        </authorList>
    </citation>
    <scope>NUCLEOTIDE SEQUENCE [LARGE SCALE GENOMIC DNA]</scope>
    <source>
        <strain evidence="13">HM61</strain>
    </source>
</reference>